<dbReference type="HAMAP" id="MF_01232">
    <property type="entry name" value="UPF0229"/>
    <property type="match status" value="1"/>
</dbReference>
<sequence>MAYIVDRRLNSKNKSLVNRERFLKRYQQQIRKAVSDAVSRRTITDMEQGESIPIPRRDISEPVFRHGQGGKRDMVHPGNKEFMPGDRIQRPPGGAGGGSGSGQASADGEGDDDFIFQITQEEFLDYLFEDLALPNMVKRQLTSMDSFDYQRAGVSEVGNPAQVNIVRSMRSAHARRIALRGKERRRRREVLAELSALEQLENSEDNEAQRLLLLAELEHLNVRMHTIPWLDDFDLKYNLKVKVPKPSPKAVMFCVMDVSGSMTQDIKDTAKRFFFLLYLFLKKNYEKIEVVFIRHHTQAQEVDEETFFYARETGGTVVSSALNLMGNIIEERYSPNAWNIYVAQASDGDNWHEDNARCGEALLSTILPFVQYYTYIEIGDRDPQGLWQLYEQLQRDFQERFAIQRVRHNAEIYPVFRELFRKHAGEEGA</sequence>
<accession>A0A975FB88</accession>
<protein>
    <recommendedName>
        <fullName evidence="1">UPF0229 protein J9260_04770</fullName>
    </recommendedName>
</protein>
<evidence type="ECO:0000256" key="1">
    <source>
        <dbReference type="HAMAP-Rule" id="MF_01232"/>
    </source>
</evidence>
<dbReference type="PANTHER" id="PTHR30510:SF2">
    <property type="entry name" value="UPF0229 PROTEIN YEAH"/>
    <property type="match status" value="1"/>
</dbReference>
<reference evidence="3" key="1">
    <citation type="submission" date="2021-04" db="EMBL/GenBank/DDBJ databases">
        <title>Genomics, taxonomy and metabolism of representatives of sulfur bacteria of the genus Thiothrix: Thiothrix fructosivorans QT, Thiothrix unzii A1T and three new species, Thiothrix subterranea sp. nov., Thiothrix litoralis sp. nov. and 'Candidatus Thiothrix anitrata' sp. nov.</title>
        <authorList>
            <person name="Ravin N.V."/>
            <person name="Smolyakov D."/>
            <person name="Rudenko T.S."/>
            <person name="Mardanov A.V."/>
            <person name="Beletsky A.V."/>
            <person name="Markov N.D."/>
            <person name="Fomenkov A.I."/>
            <person name="Roberts R.J."/>
            <person name="Karnachuk O.V."/>
            <person name="Novikov A."/>
            <person name="Grabovich M.Y."/>
        </authorList>
    </citation>
    <scope>NUCLEOTIDE SEQUENCE</scope>
    <source>
        <strain evidence="3">A1</strain>
    </source>
</reference>
<comment type="similarity">
    <text evidence="1">Belongs to the UPF0229 family.</text>
</comment>
<feature type="compositionally biased region" description="Basic and acidic residues" evidence="2">
    <location>
        <begin position="61"/>
        <end position="89"/>
    </location>
</feature>
<dbReference type="AlphaFoldDB" id="A0A975FB88"/>
<dbReference type="RefSeq" id="WP_210219904.1">
    <property type="nucleotide sequence ID" value="NZ_CP072793.1"/>
</dbReference>
<dbReference type="Proteomes" id="UP000672009">
    <property type="component" value="Chromosome"/>
</dbReference>
<evidence type="ECO:0000313" key="3">
    <source>
        <dbReference type="EMBL" id="QTR54413.1"/>
    </source>
</evidence>
<feature type="region of interest" description="Disordered" evidence="2">
    <location>
        <begin position="61"/>
        <end position="110"/>
    </location>
</feature>
<dbReference type="InterPro" id="IPR036465">
    <property type="entry name" value="vWFA_dom_sf"/>
</dbReference>
<proteinExistence type="inferred from homology"/>
<name>A0A975FB88_9GAMM</name>
<dbReference type="KEGG" id="tun:J9260_04770"/>
<dbReference type="EMBL" id="CP072793">
    <property type="protein sequence ID" value="QTR54413.1"/>
    <property type="molecule type" value="Genomic_DNA"/>
</dbReference>
<dbReference type="NCBIfam" id="NF003707">
    <property type="entry name" value="PRK05325.1-2"/>
    <property type="match status" value="1"/>
</dbReference>
<evidence type="ECO:0000256" key="2">
    <source>
        <dbReference type="SAM" id="MobiDB-lite"/>
    </source>
</evidence>
<dbReference type="SUPFAM" id="SSF53300">
    <property type="entry name" value="vWA-like"/>
    <property type="match status" value="1"/>
</dbReference>
<dbReference type="NCBIfam" id="NF003708">
    <property type="entry name" value="PRK05325.1-3"/>
    <property type="match status" value="1"/>
</dbReference>
<dbReference type="Pfam" id="PF04285">
    <property type="entry name" value="DUF444"/>
    <property type="match status" value="1"/>
</dbReference>
<gene>
    <name evidence="3" type="ORF">J9260_04770</name>
</gene>
<evidence type="ECO:0000313" key="4">
    <source>
        <dbReference type="Proteomes" id="UP000672009"/>
    </source>
</evidence>
<keyword evidence="4" id="KW-1185">Reference proteome</keyword>
<organism evidence="3 4">
    <name type="scientific">Thiothrix unzii</name>
    <dbReference type="NCBI Taxonomy" id="111769"/>
    <lineage>
        <taxon>Bacteria</taxon>
        <taxon>Pseudomonadati</taxon>
        <taxon>Pseudomonadota</taxon>
        <taxon>Gammaproteobacteria</taxon>
        <taxon>Thiotrichales</taxon>
        <taxon>Thiotrichaceae</taxon>
        <taxon>Thiothrix</taxon>
    </lineage>
</organism>
<dbReference type="InterPro" id="IPR006698">
    <property type="entry name" value="UPF0229"/>
</dbReference>
<dbReference type="PANTHER" id="PTHR30510">
    <property type="entry name" value="UPF0229 PROTEIN YEAH"/>
    <property type="match status" value="1"/>
</dbReference>